<evidence type="ECO:0000259" key="1">
    <source>
        <dbReference type="Pfam" id="PF13173"/>
    </source>
</evidence>
<dbReference type="Gene3D" id="3.40.50.300">
    <property type="entry name" value="P-loop containing nucleotide triphosphate hydrolases"/>
    <property type="match status" value="1"/>
</dbReference>
<dbReference type="SUPFAM" id="SSF52540">
    <property type="entry name" value="P-loop containing nucleoside triphosphate hydrolases"/>
    <property type="match status" value="1"/>
</dbReference>
<feature type="domain" description="DUF4143" evidence="2">
    <location>
        <begin position="267"/>
        <end position="409"/>
    </location>
</feature>
<organism evidence="3 4">
    <name type="scientific">Coxiella burnetii (strain Dugway 5J108-111)</name>
    <dbReference type="NCBI Taxonomy" id="434922"/>
    <lineage>
        <taxon>Bacteria</taxon>
        <taxon>Pseudomonadati</taxon>
        <taxon>Pseudomonadota</taxon>
        <taxon>Gammaproteobacteria</taxon>
        <taxon>Legionellales</taxon>
        <taxon>Coxiellaceae</taxon>
        <taxon>Coxiella</taxon>
    </lineage>
</organism>
<dbReference type="PANTHER" id="PTHR33295">
    <property type="entry name" value="ATPASE"/>
    <property type="match status" value="1"/>
</dbReference>
<dbReference type="InterPro" id="IPR041682">
    <property type="entry name" value="AAA_14"/>
</dbReference>
<dbReference type="KEGG" id="cbd:CBUD_1502"/>
<evidence type="ECO:0000313" key="3">
    <source>
        <dbReference type="EMBL" id="ABS77327.2"/>
    </source>
</evidence>
<reference evidence="3 4" key="1">
    <citation type="journal article" date="2009" name="Infect. Immun.">
        <title>Comparative genomics reveal extensive transposon-mediated genomic plasticity and diversity among potential effector proteins within the genus Coxiella.</title>
        <authorList>
            <person name="Beare P.A."/>
            <person name="Unsworth N."/>
            <person name="Andoh M."/>
            <person name="Voth D.E."/>
            <person name="Omsland A."/>
            <person name="Gilk S.D."/>
            <person name="Williams K.P."/>
            <person name="Sobral B.W."/>
            <person name="Kupko J.J.III."/>
            <person name="Porcella S.F."/>
            <person name="Samuel J.E."/>
            <person name="Heinzen R.A."/>
        </authorList>
    </citation>
    <scope>NUCLEOTIDE SEQUENCE [LARGE SCALE GENOMIC DNA]</scope>
    <source>
        <strain evidence="3 4">Dugway 5J108-111</strain>
    </source>
</reference>
<dbReference type="HOGENOM" id="CLU_041527_0_0_6"/>
<feature type="domain" description="AAA" evidence="1">
    <location>
        <begin position="87"/>
        <end position="210"/>
    </location>
</feature>
<accession>A9KCQ0</accession>
<dbReference type="Proteomes" id="UP000008555">
    <property type="component" value="Chromosome"/>
</dbReference>
<name>A9KCQ0_COXBN</name>
<protein>
    <submittedName>
        <fullName evidence="3">Hypothetical ATPase</fullName>
    </submittedName>
</protein>
<gene>
    <name evidence="3" type="ordered locus">CBUD_1502</name>
</gene>
<dbReference type="PANTHER" id="PTHR33295:SF8">
    <property type="entry name" value="AAA+ ATPASE DOMAIN-CONTAINING PROTEIN"/>
    <property type="match status" value="1"/>
</dbReference>
<dbReference type="InterPro" id="IPR025420">
    <property type="entry name" value="DUF4143"/>
</dbReference>
<dbReference type="Pfam" id="PF13635">
    <property type="entry name" value="DUF4143"/>
    <property type="match status" value="1"/>
</dbReference>
<sequence length="471" mass="54844">MSIASLLPFCWASQAQPNLRDYGRNSTSIDNGIKSRYDSIINGVNMATISAHLLKNIISDQREEESIPLNYYHRSAEKKLEPLVKSKEVTVIMGVRRCGKSVLMHSVRVKAKEQDYYFNFEDDRLATFTNDDFQLLYEVFLELYGEQNTFYFDEIQNIPGWEMFVRRLYNGGNKIIITGSNATLFSEELGTRLTGRYMDISIYPFSFYEFVHYEDSNLLDQKNLSTKQTSKIKQLFNKYCTYGGIPEYVKNHQIDYLHTLYESILYRDIVSRYKLPNAIALKKLVFFLSSNCSKETTYVALQKLLGLGSSTTVSDYCSYLENSYLCFFLNRYSLSVKAQLLSPKKVYFVDHALAKILGFYFSDDYGRVLENIAFIELKRRYKAIYYHKAEKECDFLVQEGIKIIKAIQVCQTLFDPNTKKREIDGLLEALESYNLKEGYILTESEEGNETTIKGNKKYQIHILPLWKWLLT</sequence>
<proteinExistence type="predicted"/>
<dbReference type="AlphaFoldDB" id="A9KCQ0"/>
<evidence type="ECO:0000313" key="4">
    <source>
        <dbReference type="Proteomes" id="UP000008555"/>
    </source>
</evidence>
<evidence type="ECO:0000259" key="2">
    <source>
        <dbReference type="Pfam" id="PF13635"/>
    </source>
</evidence>
<dbReference type="Pfam" id="PF13173">
    <property type="entry name" value="AAA_14"/>
    <property type="match status" value="1"/>
</dbReference>
<dbReference type="EMBL" id="CP000733">
    <property type="protein sequence ID" value="ABS77327.2"/>
    <property type="molecule type" value="Genomic_DNA"/>
</dbReference>
<dbReference type="InterPro" id="IPR027417">
    <property type="entry name" value="P-loop_NTPase"/>
</dbReference>